<reference evidence="2" key="1">
    <citation type="submission" date="2020-05" db="EMBL/GenBank/DDBJ databases">
        <title>Mycena genomes resolve the evolution of fungal bioluminescence.</title>
        <authorList>
            <person name="Tsai I.J."/>
        </authorList>
    </citation>
    <scope>NUCLEOTIDE SEQUENCE</scope>
    <source>
        <strain evidence="2">CCC161011</strain>
    </source>
</reference>
<keyword evidence="3" id="KW-1185">Reference proteome</keyword>
<feature type="transmembrane region" description="Helical" evidence="1">
    <location>
        <begin position="195"/>
        <end position="218"/>
    </location>
</feature>
<accession>A0A8H6YPV5</accession>
<dbReference type="EMBL" id="JACAZI010000004">
    <property type="protein sequence ID" value="KAF7362957.1"/>
    <property type="molecule type" value="Genomic_DNA"/>
</dbReference>
<feature type="transmembrane region" description="Helical" evidence="1">
    <location>
        <begin position="276"/>
        <end position="299"/>
    </location>
</feature>
<keyword evidence="1" id="KW-1133">Transmembrane helix</keyword>
<comment type="caution">
    <text evidence="2">The sequence shown here is derived from an EMBL/GenBank/DDBJ whole genome shotgun (WGS) entry which is preliminary data.</text>
</comment>
<feature type="transmembrane region" description="Helical" evidence="1">
    <location>
        <begin position="239"/>
        <end position="264"/>
    </location>
</feature>
<feature type="transmembrane region" description="Helical" evidence="1">
    <location>
        <begin position="128"/>
        <end position="151"/>
    </location>
</feature>
<evidence type="ECO:0000313" key="2">
    <source>
        <dbReference type="EMBL" id="KAF7362957.1"/>
    </source>
</evidence>
<feature type="transmembrane region" description="Helical" evidence="1">
    <location>
        <begin position="163"/>
        <end position="183"/>
    </location>
</feature>
<dbReference type="OrthoDB" id="3019750at2759"/>
<feature type="transmembrane region" description="Helical" evidence="1">
    <location>
        <begin position="81"/>
        <end position="108"/>
    </location>
</feature>
<gene>
    <name evidence="2" type="ORF">MVEN_00647000</name>
</gene>
<name>A0A8H6YPV5_9AGAR</name>
<evidence type="ECO:0000256" key="1">
    <source>
        <dbReference type="SAM" id="Phobius"/>
    </source>
</evidence>
<dbReference type="Proteomes" id="UP000620124">
    <property type="component" value="Unassembled WGS sequence"/>
</dbReference>
<keyword evidence="1" id="KW-0812">Transmembrane</keyword>
<feature type="transmembrane region" description="Helical" evidence="1">
    <location>
        <begin position="43"/>
        <end position="69"/>
    </location>
</feature>
<dbReference type="AlphaFoldDB" id="A0A8H6YPV5"/>
<organism evidence="2 3">
    <name type="scientific">Mycena venus</name>
    <dbReference type="NCBI Taxonomy" id="2733690"/>
    <lineage>
        <taxon>Eukaryota</taxon>
        <taxon>Fungi</taxon>
        <taxon>Dikarya</taxon>
        <taxon>Basidiomycota</taxon>
        <taxon>Agaricomycotina</taxon>
        <taxon>Agaricomycetes</taxon>
        <taxon>Agaricomycetidae</taxon>
        <taxon>Agaricales</taxon>
        <taxon>Marasmiineae</taxon>
        <taxon>Mycenaceae</taxon>
        <taxon>Mycena</taxon>
    </lineage>
</organism>
<keyword evidence="1" id="KW-0472">Membrane</keyword>
<evidence type="ECO:0000313" key="3">
    <source>
        <dbReference type="Proteomes" id="UP000620124"/>
    </source>
</evidence>
<protein>
    <submittedName>
        <fullName evidence="2">Uncharacterized protein</fullName>
    </submittedName>
</protein>
<sequence length="363" mass="40321">MMDYASSGRHVVTLIESLTLIPRPTMDCVELDSSELQANWNQMLYQVSATFSMLLLYALYIVLFAFSMYTVIRQNPAGRRFFLITSSIMFLLGTCDVIVSVYLVGIAIKVNKAQVHGSPDLPHLLQLYNTFFIVDAILMVANNLVTDVLFSYRCYFVWGLRKWVLIGPGLGMLATVVVGSFTATGSESLPKIVFLTPYITAVATSMLLMCLTAGRIWYIRREARSEVGGRTFYPRHDTVIAMILESGSLYCLAIIVWVVAQSIIYEFPNSGPESVYIFFGVTTGVWSQIVNIAPTLILVRIGLGHCRWIQDSTQSHGIGPGPMSFRRNSNITSRSVGNPVHTVDFGSVMEMNVSNSTALTRSK</sequence>
<proteinExistence type="predicted"/>